<dbReference type="InterPro" id="IPR010982">
    <property type="entry name" value="Lambda_DNA-bd_dom_sf"/>
</dbReference>
<dbReference type="CDD" id="cd00093">
    <property type="entry name" value="HTH_XRE"/>
    <property type="match status" value="1"/>
</dbReference>
<gene>
    <name evidence="1" type="ORF">OEV98_04075</name>
</gene>
<protein>
    <submittedName>
        <fullName evidence="1">XRE family transcriptional regulator</fullName>
    </submittedName>
</protein>
<dbReference type="Proteomes" id="UP001209318">
    <property type="component" value="Unassembled WGS sequence"/>
</dbReference>
<evidence type="ECO:0000313" key="1">
    <source>
        <dbReference type="EMBL" id="MCU9612742.1"/>
    </source>
</evidence>
<reference evidence="1" key="1">
    <citation type="submission" date="2022-10" db="EMBL/GenBank/DDBJ databases">
        <title>Description of Fervidibacillus gen. nov. in the family Fervidibacillaceae fam. nov. with two species, Fervidibacillus albus sp. nov., and Fervidibacillus halotolerans sp. nov., isolated from tidal flat sediments.</title>
        <authorList>
            <person name="Kwon K.K."/>
            <person name="Yang S.-H."/>
        </authorList>
    </citation>
    <scope>NUCLEOTIDE SEQUENCE</scope>
    <source>
        <strain evidence="1">JCM 19140</strain>
    </source>
</reference>
<keyword evidence="2" id="KW-1185">Reference proteome</keyword>
<proteinExistence type="predicted"/>
<dbReference type="EMBL" id="JAOUSF010000001">
    <property type="protein sequence ID" value="MCU9612742.1"/>
    <property type="molecule type" value="Genomic_DNA"/>
</dbReference>
<sequence length="128" mass="14930">MSTFLDVHYRNPNERPKYTRFELAKLVRDKRNELGLSVVQLADKYSVTESFWESIELASRVFNPKIYKIIGDFLEISKEELLSKEIDDVSLISYRTNTEEDEKIGEAVKLANIIFNEIVIQEKIGIQD</sequence>
<dbReference type="SUPFAM" id="SSF47413">
    <property type="entry name" value="lambda repressor-like DNA-binding domains"/>
    <property type="match status" value="1"/>
</dbReference>
<dbReference type="RefSeq" id="WP_263071922.1">
    <property type="nucleotide sequence ID" value="NZ_JAOUSF010000001.1"/>
</dbReference>
<name>A0AAE3IQU6_9BACI</name>
<organism evidence="1 2">
    <name type="scientific">Perspicuibacillus lycopersici</name>
    <dbReference type="NCBI Taxonomy" id="1325689"/>
    <lineage>
        <taxon>Bacteria</taxon>
        <taxon>Bacillati</taxon>
        <taxon>Bacillota</taxon>
        <taxon>Bacilli</taxon>
        <taxon>Bacillales</taxon>
        <taxon>Bacillaceae</taxon>
        <taxon>Perspicuibacillus</taxon>
    </lineage>
</organism>
<comment type="caution">
    <text evidence="1">The sequence shown here is derived from an EMBL/GenBank/DDBJ whole genome shotgun (WGS) entry which is preliminary data.</text>
</comment>
<dbReference type="InterPro" id="IPR001387">
    <property type="entry name" value="Cro/C1-type_HTH"/>
</dbReference>
<dbReference type="AlphaFoldDB" id="A0AAE3IQU6"/>
<evidence type="ECO:0000313" key="2">
    <source>
        <dbReference type="Proteomes" id="UP001209318"/>
    </source>
</evidence>
<dbReference type="Gene3D" id="1.10.260.40">
    <property type="entry name" value="lambda repressor-like DNA-binding domains"/>
    <property type="match status" value="1"/>
</dbReference>
<accession>A0AAE3IQU6</accession>
<dbReference type="GO" id="GO:0003677">
    <property type="term" value="F:DNA binding"/>
    <property type="evidence" value="ECO:0007669"/>
    <property type="project" value="InterPro"/>
</dbReference>